<dbReference type="PANTHER" id="PTHR30093:SF44">
    <property type="entry name" value="TYPE II SECRETION SYSTEM CORE PROTEIN G"/>
    <property type="match status" value="1"/>
</dbReference>
<comment type="subcellular location">
    <subcellularLocation>
        <location evidence="1">Membrane</location>
        <topology evidence="1">Single-pass membrane protein</topology>
    </subcellularLocation>
</comment>
<evidence type="ECO:0008006" key="8">
    <source>
        <dbReference type="Google" id="ProtNLM"/>
    </source>
</evidence>
<dbReference type="PANTHER" id="PTHR30093">
    <property type="entry name" value="GENERAL SECRETION PATHWAY PROTEIN G"/>
    <property type="match status" value="1"/>
</dbReference>
<sequence length="123" mass="13122">MRPLKSKKGFTLVELLIVVAIIGVLAAIAVPAFSSYRAKAFCSAIQADLANIAIGQESYYYENETYLPTTQVGQTSNIPTFTWSPGVTLTASAGNITSWSVTADHPNCLTGPYTWNSALGGMQ</sequence>
<organism evidence="7">
    <name type="scientific">hydrothermal vent metagenome</name>
    <dbReference type="NCBI Taxonomy" id="652676"/>
    <lineage>
        <taxon>unclassified sequences</taxon>
        <taxon>metagenomes</taxon>
        <taxon>ecological metagenomes</taxon>
    </lineage>
</organism>
<evidence type="ECO:0000256" key="6">
    <source>
        <dbReference type="SAM" id="Phobius"/>
    </source>
</evidence>
<dbReference type="GO" id="GO:0016020">
    <property type="term" value="C:membrane"/>
    <property type="evidence" value="ECO:0007669"/>
    <property type="project" value="UniProtKB-SubCell"/>
</dbReference>
<protein>
    <recommendedName>
        <fullName evidence="8">Prepilin-type N-terminal cleavage/methylation domain-containing protein</fullName>
    </recommendedName>
</protein>
<evidence type="ECO:0000256" key="4">
    <source>
        <dbReference type="ARBA" id="ARBA00022989"/>
    </source>
</evidence>
<gene>
    <name evidence="7" type="ORF">MNBD_NITROSPINAE01-39</name>
</gene>
<dbReference type="SUPFAM" id="SSF54523">
    <property type="entry name" value="Pili subunits"/>
    <property type="match status" value="1"/>
</dbReference>
<dbReference type="GO" id="GO:0015627">
    <property type="term" value="C:type II protein secretion system complex"/>
    <property type="evidence" value="ECO:0007669"/>
    <property type="project" value="InterPro"/>
</dbReference>
<evidence type="ECO:0000313" key="7">
    <source>
        <dbReference type="EMBL" id="VAX21417.1"/>
    </source>
</evidence>
<dbReference type="GO" id="GO:0015628">
    <property type="term" value="P:protein secretion by the type II secretion system"/>
    <property type="evidence" value="ECO:0007669"/>
    <property type="project" value="InterPro"/>
</dbReference>
<dbReference type="NCBIfam" id="TIGR02532">
    <property type="entry name" value="IV_pilin_GFxxxE"/>
    <property type="match status" value="1"/>
</dbReference>
<dbReference type="PRINTS" id="PR00813">
    <property type="entry name" value="BCTERIALGSPG"/>
</dbReference>
<dbReference type="AlphaFoldDB" id="A0A3B1CXR2"/>
<keyword evidence="4 6" id="KW-1133">Transmembrane helix</keyword>
<feature type="transmembrane region" description="Helical" evidence="6">
    <location>
        <begin position="12"/>
        <end position="33"/>
    </location>
</feature>
<keyword evidence="2" id="KW-0488">Methylation</keyword>
<accession>A0A3B1CXR2</accession>
<evidence type="ECO:0000256" key="5">
    <source>
        <dbReference type="ARBA" id="ARBA00023136"/>
    </source>
</evidence>
<dbReference type="Pfam" id="PF07963">
    <property type="entry name" value="N_methyl"/>
    <property type="match status" value="1"/>
</dbReference>
<dbReference type="InterPro" id="IPR045584">
    <property type="entry name" value="Pilin-like"/>
</dbReference>
<proteinExistence type="predicted"/>
<name>A0A3B1CXR2_9ZZZZ</name>
<keyword evidence="3 6" id="KW-0812">Transmembrane</keyword>
<dbReference type="EMBL" id="UOGC01000119">
    <property type="protein sequence ID" value="VAX21417.1"/>
    <property type="molecule type" value="Genomic_DNA"/>
</dbReference>
<dbReference type="Gene3D" id="3.30.700.10">
    <property type="entry name" value="Glycoprotein, Type 4 Pilin"/>
    <property type="match status" value="1"/>
</dbReference>
<evidence type="ECO:0000256" key="1">
    <source>
        <dbReference type="ARBA" id="ARBA00004167"/>
    </source>
</evidence>
<reference evidence="7" key="1">
    <citation type="submission" date="2018-06" db="EMBL/GenBank/DDBJ databases">
        <authorList>
            <person name="Zhirakovskaya E."/>
        </authorList>
    </citation>
    <scope>NUCLEOTIDE SEQUENCE</scope>
</reference>
<dbReference type="PROSITE" id="PS00409">
    <property type="entry name" value="PROKAR_NTER_METHYL"/>
    <property type="match status" value="1"/>
</dbReference>
<keyword evidence="5 6" id="KW-0472">Membrane</keyword>
<dbReference type="InterPro" id="IPR012902">
    <property type="entry name" value="N_methyl_site"/>
</dbReference>
<evidence type="ECO:0000256" key="2">
    <source>
        <dbReference type="ARBA" id="ARBA00022481"/>
    </source>
</evidence>
<evidence type="ECO:0000256" key="3">
    <source>
        <dbReference type="ARBA" id="ARBA00022692"/>
    </source>
</evidence>
<dbReference type="InterPro" id="IPR000983">
    <property type="entry name" value="Bac_GSPG_pilin"/>
</dbReference>